<organism evidence="1 2">
    <name type="scientific">Paracoccus aestuariivivens</name>
    <dbReference type="NCBI Taxonomy" id="1820333"/>
    <lineage>
        <taxon>Bacteria</taxon>
        <taxon>Pseudomonadati</taxon>
        <taxon>Pseudomonadota</taxon>
        <taxon>Alphaproteobacteria</taxon>
        <taxon>Rhodobacterales</taxon>
        <taxon>Paracoccaceae</taxon>
        <taxon>Paracoccus</taxon>
    </lineage>
</organism>
<name>A0A6L6JDF7_9RHOB</name>
<accession>A0A6L6JDF7</accession>
<keyword evidence="2" id="KW-1185">Reference proteome</keyword>
<dbReference type="InterPro" id="IPR032710">
    <property type="entry name" value="NTF2-like_dom_sf"/>
</dbReference>
<protein>
    <submittedName>
        <fullName evidence="1">DUF3225 domain-containing protein</fullName>
    </submittedName>
</protein>
<dbReference type="InterPro" id="IPR024507">
    <property type="entry name" value="AtzH-like"/>
</dbReference>
<proteinExistence type="predicted"/>
<evidence type="ECO:0000313" key="2">
    <source>
        <dbReference type="Proteomes" id="UP000478183"/>
    </source>
</evidence>
<dbReference type="Gene3D" id="3.10.450.50">
    <property type="match status" value="1"/>
</dbReference>
<evidence type="ECO:0000313" key="1">
    <source>
        <dbReference type="EMBL" id="MTH79245.1"/>
    </source>
</evidence>
<dbReference type="AlphaFoldDB" id="A0A6L6JDF7"/>
<dbReference type="RefSeq" id="WP_155096602.1">
    <property type="nucleotide sequence ID" value="NZ_WMIE01000012.1"/>
</dbReference>
<gene>
    <name evidence="1" type="ORF">GL286_16095</name>
</gene>
<dbReference type="SUPFAM" id="SSF54427">
    <property type="entry name" value="NTF2-like"/>
    <property type="match status" value="1"/>
</dbReference>
<dbReference type="Pfam" id="PF11533">
    <property type="entry name" value="AtzH-like"/>
    <property type="match status" value="1"/>
</dbReference>
<dbReference type="Proteomes" id="UP000478183">
    <property type="component" value="Unassembled WGS sequence"/>
</dbReference>
<sequence>MADFDSEAVVKEIRAEFDRYETALVTNDVAALVGFFRQDAQAIRMMGDRGLYGIDEIEAFRRSRDATDMARELTRVEIRVLSPDIAVATAEYRRLGSGLKGAQTQVWQRGAQGWQIAAAHVSLGS</sequence>
<comment type="caution">
    <text evidence="1">The sequence shown here is derived from an EMBL/GenBank/DDBJ whole genome shotgun (WGS) entry which is preliminary data.</text>
</comment>
<dbReference type="OrthoDB" id="9791198at2"/>
<reference evidence="1 2" key="1">
    <citation type="submission" date="2019-11" db="EMBL/GenBank/DDBJ databases">
        <authorList>
            <person name="Dong K."/>
        </authorList>
    </citation>
    <scope>NUCLEOTIDE SEQUENCE [LARGE SCALE GENOMIC DNA]</scope>
    <source>
        <strain evidence="1 2">NBRC 111993</strain>
    </source>
</reference>
<dbReference type="EMBL" id="WMIE01000012">
    <property type="protein sequence ID" value="MTH79245.1"/>
    <property type="molecule type" value="Genomic_DNA"/>
</dbReference>